<accession>A0A093RQZ6</accession>
<feature type="transmembrane region" description="Helical" evidence="8">
    <location>
        <begin position="222"/>
        <end position="240"/>
    </location>
</feature>
<dbReference type="eggNOG" id="COG1296">
    <property type="taxonomic scope" value="Bacteria"/>
</dbReference>
<evidence type="ECO:0000256" key="1">
    <source>
        <dbReference type="ARBA" id="ARBA00004651"/>
    </source>
</evidence>
<evidence type="ECO:0000256" key="4">
    <source>
        <dbReference type="ARBA" id="ARBA00022475"/>
    </source>
</evidence>
<feature type="transmembrane region" description="Helical" evidence="8">
    <location>
        <begin position="29"/>
        <end position="48"/>
    </location>
</feature>
<evidence type="ECO:0000256" key="8">
    <source>
        <dbReference type="SAM" id="Phobius"/>
    </source>
</evidence>
<organism evidence="9 12">
    <name type="scientific">Pectobacterium betavasculorum</name>
    <dbReference type="NCBI Taxonomy" id="55207"/>
    <lineage>
        <taxon>Bacteria</taxon>
        <taxon>Pseudomonadati</taxon>
        <taxon>Pseudomonadota</taxon>
        <taxon>Gammaproteobacteria</taxon>
        <taxon>Enterobacterales</taxon>
        <taxon>Pectobacteriaceae</taxon>
        <taxon>Pectobacterium</taxon>
    </lineage>
</organism>
<comment type="caution">
    <text evidence="9">The sequence shown here is derived from an EMBL/GenBank/DDBJ whole genome shotgun (WGS) entry which is preliminary data.</text>
</comment>
<evidence type="ECO:0000256" key="6">
    <source>
        <dbReference type="ARBA" id="ARBA00022989"/>
    </source>
</evidence>
<dbReference type="PANTHER" id="PTHR34979:SF1">
    <property type="entry name" value="INNER MEMBRANE PROTEIN YGAZ"/>
    <property type="match status" value="1"/>
</dbReference>
<dbReference type="InterPro" id="IPR011606">
    <property type="entry name" value="Brnchd-chn_aa_trnsp_permease"/>
</dbReference>
<keyword evidence="5 8" id="KW-0812">Transmembrane</keyword>
<evidence type="ECO:0000313" key="10">
    <source>
        <dbReference type="EMBL" id="KFX19530.1"/>
    </source>
</evidence>
<evidence type="ECO:0000256" key="3">
    <source>
        <dbReference type="ARBA" id="ARBA00022448"/>
    </source>
</evidence>
<reference evidence="11 12" key="1">
    <citation type="submission" date="2014-08" db="EMBL/GenBank/DDBJ databases">
        <title>Genome sequences of NCPPB Pectobacterium isolates.</title>
        <authorList>
            <person name="Glover R.H."/>
            <person name="Sapp M."/>
            <person name="Elphinstone J."/>
        </authorList>
    </citation>
    <scope>NUCLEOTIDE SEQUENCE [LARGE SCALE GENOMIC DNA]</scope>
    <source>
        <strain evidence="10 11">NCPPB 2793</strain>
        <strain evidence="9 12">NCPPB 2795</strain>
    </source>
</reference>
<evidence type="ECO:0000256" key="2">
    <source>
        <dbReference type="ARBA" id="ARBA00010735"/>
    </source>
</evidence>
<sequence length="244" mass="26373">MENTVTRSSSAAKDTVSPWKHFMTGVVEMLPLCLSVVPWGILAGSMAIQSGLSVGQSIGMSAIIFAGAAQLVSLGLLMSGANVATLLISVFFITAQHLIYGLTLREYVSTLKLRKRLPIGFLLSDELFALSEKKGRKNNVSASYLIGAGITFYIFWNIFSVLGVFMASAVPDLDKYHLDYSIVATFITIVVPMIKKISTFSGILFSLLLSMLLTYFKIEGAIAIAGVGGMFFSVFIASVLKEEK</sequence>
<comment type="similarity">
    <text evidence="2">Belongs to the AzlC family.</text>
</comment>
<evidence type="ECO:0000313" key="9">
    <source>
        <dbReference type="EMBL" id="KFX05245.1"/>
    </source>
</evidence>
<dbReference type="EMBL" id="JQHM01000003">
    <property type="protein sequence ID" value="KFX05245.1"/>
    <property type="molecule type" value="Genomic_DNA"/>
</dbReference>
<dbReference type="OrthoDB" id="6711132at2"/>
<dbReference type="Pfam" id="PF03591">
    <property type="entry name" value="AzlC"/>
    <property type="match status" value="1"/>
</dbReference>
<dbReference type="GO" id="GO:0005886">
    <property type="term" value="C:plasma membrane"/>
    <property type="evidence" value="ECO:0007669"/>
    <property type="project" value="UniProtKB-SubCell"/>
</dbReference>
<dbReference type="EMBL" id="JQHL01000006">
    <property type="protein sequence ID" value="KFX19530.1"/>
    <property type="molecule type" value="Genomic_DNA"/>
</dbReference>
<feature type="transmembrane region" description="Helical" evidence="8">
    <location>
        <begin position="84"/>
        <end position="104"/>
    </location>
</feature>
<dbReference type="STRING" id="55207.KP22_11090"/>
<dbReference type="RefSeq" id="WP_039305711.1">
    <property type="nucleotide sequence ID" value="NZ_JQHL01000006.1"/>
</dbReference>
<evidence type="ECO:0000256" key="5">
    <source>
        <dbReference type="ARBA" id="ARBA00022692"/>
    </source>
</evidence>
<evidence type="ECO:0000313" key="12">
    <source>
        <dbReference type="Proteomes" id="UP000032874"/>
    </source>
</evidence>
<comment type="subcellular location">
    <subcellularLocation>
        <location evidence="1">Cell membrane</location>
        <topology evidence="1">Multi-pass membrane protein</topology>
    </subcellularLocation>
</comment>
<dbReference type="Proteomes" id="UP000032874">
    <property type="component" value="Unassembled WGS sequence"/>
</dbReference>
<gene>
    <name evidence="10" type="ORF">JV35_14010</name>
    <name evidence="9" type="ORF">KP22_11090</name>
</gene>
<keyword evidence="7 8" id="KW-0472">Membrane</keyword>
<dbReference type="Proteomes" id="UP000032869">
    <property type="component" value="Unassembled WGS sequence"/>
</dbReference>
<dbReference type="PANTHER" id="PTHR34979">
    <property type="entry name" value="INNER MEMBRANE PROTEIN YGAZ"/>
    <property type="match status" value="1"/>
</dbReference>
<feature type="transmembrane region" description="Helical" evidence="8">
    <location>
        <begin position="60"/>
        <end position="78"/>
    </location>
</feature>
<dbReference type="GO" id="GO:1903785">
    <property type="term" value="P:L-valine transmembrane transport"/>
    <property type="evidence" value="ECO:0007669"/>
    <property type="project" value="TreeGrafter"/>
</dbReference>
<protein>
    <submittedName>
        <fullName evidence="9">Branched-chain amino acid ABC transporter permease</fullName>
    </submittedName>
</protein>
<proteinExistence type="inferred from homology"/>
<keyword evidence="11" id="KW-1185">Reference proteome</keyword>
<keyword evidence="3" id="KW-0813">Transport</keyword>
<evidence type="ECO:0000256" key="7">
    <source>
        <dbReference type="ARBA" id="ARBA00023136"/>
    </source>
</evidence>
<keyword evidence="6 8" id="KW-1133">Transmembrane helix</keyword>
<evidence type="ECO:0000313" key="11">
    <source>
        <dbReference type="Proteomes" id="UP000032869"/>
    </source>
</evidence>
<feature type="transmembrane region" description="Helical" evidence="8">
    <location>
        <begin position="144"/>
        <end position="170"/>
    </location>
</feature>
<keyword evidence="4" id="KW-1003">Cell membrane</keyword>
<name>A0A093RQZ6_9GAMM</name>
<dbReference type="AlphaFoldDB" id="A0A093RQZ6"/>